<evidence type="ECO:0008006" key="4">
    <source>
        <dbReference type="Google" id="ProtNLM"/>
    </source>
</evidence>
<evidence type="ECO:0000313" key="2">
    <source>
        <dbReference type="EMBL" id="WAR06189.1"/>
    </source>
</evidence>
<feature type="non-terminal residue" evidence="2">
    <location>
        <position position="294"/>
    </location>
</feature>
<keyword evidence="1" id="KW-0175">Coiled coil</keyword>
<proteinExistence type="predicted"/>
<keyword evidence="3" id="KW-1185">Reference proteome</keyword>
<name>A0ABY7EAQ5_MYAAR</name>
<dbReference type="PANTHER" id="PTHR25462">
    <property type="entry name" value="BONUS, ISOFORM C-RELATED"/>
    <property type="match status" value="1"/>
</dbReference>
<feature type="coiled-coil region" evidence="1">
    <location>
        <begin position="163"/>
        <end position="194"/>
    </location>
</feature>
<reference evidence="2" key="1">
    <citation type="submission" date="2022-11" db="EMBL/GenBank/DDBJ databases">
        <title>Centuries of genome instability and evolution in soft-shell clam transmissible cancer (bioRxiv).</title>
        <authorList>
            <person name="Hart S.F.M."/>
            <person name="Yonemitsu M.A."/>
            <person name="Giersch R.M."/>
            <person name="Beal B.F."/>
            <person name="Arriagada G."/>
            <person name="Davis B.W."/>
            <person name="Ostrander E.A."/>
            <person name="Goff S.P."/>
            <person name="Metzger M.J."/>
        </authorList>
    </citation>
    <scope>NUCLEOTIDE SEQUENCE</scope>
    <source>
        <strain evidence="2">MELC-2E11</strain>
        <tissue evidence="2">Siphon/mantle</tissue>
    </source>
</reference>
<protein>
    <recommendedName>
        <fullName evidence="4">B box-type domain-containing protein</fullName>
    </recommendedName>
</protein>
<evidence type="ECO:0000313" key="3">
    <source>
        <dbReference type="Proteomes" id="UP001164746"/>
    </source>
</evidence>
<gene>
    <name evidence="2" type="ORF">MAR_021558</name>
</gene>
<evidence type="ECO:0000256" key="1">
    <source>
        <dbReference type="SAM" id="Coils"/>
    </source>
</evidence>
<accession>A0ABY7EAQ5</accession>
<dbReference type="CDD" id="cd19756">
    <property type="entry name" value="Bbox2"/>
    <property type="match status" value="1"/>
</dbReference>
<dbReference type="SUPFAM" id="SSF57845">
    <property type="entry name" value="B-box zinc-binding domain"/>
    <property type="match status" value="1"/>
</dbReference>
<dbReference type="Proteomes" id="UP001164746">
    <property type="component" value="Chromosome 5"/>
</dbReference>
<dbReference type="Gene3D" id="3.30.160.60">
    <property type="entry name" value="Classic Zinc Finger"/>
    <property type="match status" value="1"/>
</dbReference>
<dbReference type="InterPro" id="IPR047153">
    <property type="entry name" value="TRIM45/56/19-like"/>
</dbReference>
<sequence>MASKFATSTNKSSDIFHDFACSICEDNDIRTEGQFNCGECSKSYCGECVVFHNGMFRRHALLGRINVDKWVGQRETLARCDLHPEEIIKMECQKHSKLCCHLCAILNHRKDDCSISLVQDLARDIHKMAVLKQLPANVSKLTAMLKQVIEDRKRSKNSLEVSRKSILTKIKALRNRLNQLLNELEENTVEQMDSVLTNLDGSLQKDIDSCTHMYDQLKVFMDKIQESGMDNKPNSYIGLRKCEDKIKEAKSLLQDMLPKPETKVSFKADTQAELVLSELKTLGTIQNVSEVLAG</sequence>
<dbReference type="EMBL" id="CP111016">
    <property type="protein sequence ID" value="WAR06189.1"/>
    <property type="molecule type" value="Genomic_DNA"/>
</dbReference>
<organism evidence="2 3">
    <name type="scientific">Mya arenaria</name>
    <name type="common">Soft-shell clam</name>
    <dbReference type="NCBI Taxonomy" id="6604"/>
    <lineage>
        <taxon>Eukaryota</taxon>
        <taxon>Metazoa</taxon>
        <taxon>Spiralia</taxon>
        <taxon>Lophotrochozoa</taxon>
        <taxon>Mollusca</taxon>
        <taxon>Bivalvia</taxon>
        <taxon>Autobranchia</taxon>
        <taxon>Heteroconchia</taxon>
        <taxon>Euheterodonta</taxon>
        <taxon>Imparidentia</taxon>
        <taxon>Neoheterodontei</taxon>
        <taxon>Myida</taxon>
        <taxon>Myoidea</taxon>
        <taxon>Myidae</taxon>
        <taxon>Mya</taxon>
    </lineage>
</organism>
<dbReference type="PANTHER" id="PTHR25462:SF296">
    <property type="entry name" value="MEIOTIC P26, ISOFORM F"/>
    <property type="match status" value="1"/>
</dbReference>